<comment type="subcellular location">
    <subcellularLocation>
        <location evidence="1 11">Cytoplasm</location>
    </subcellularLocation>
</comment>
<dbReference type="EMBL" id="DVML01000007">
    <property type="protein sequence ID" value="HIU22124.1"/>
    <property type="molecule type" value="Genomic_DNA"/>
</dbReference>
<dbReference type="Proteomes" id="UP000824087">
    <property type="component" value="Unassembled WGS sequence"/>
</dbReference>
<evidence type="ECO:0000256" key="12">
    <source>
        <dbReference type="RuleBase" id="RU363038"/>
    </source>
</evidence>
<keyword evidence="7 11" id="KW-0067">ATP-binding</keyword>
<organism evidence="15 16">
    <name type="scientific">Candidatus Fimihabitans intestinipullorum</name>
    <dbReference type="NCBI Taxonomy" id="2840820"/>
    <lineage>
        <taxon>Bacteria</taxon>
        <taxon>Bacillati</taxon>
        <taxon>Mycoplasmatota</taxon>
        <taxon>Mycoplasmatota incertae sedis</taxon>
        <taxon>Candidatus Fimihabitans</taxon>
    </lineage>
</organism>
<feature type="short sequence motif" description="'HIGH' region" evidence="11">
    <location>
        <begin position="122"/>
        <end position="132"/>
    </location>
</feature>
<dbReference type="PANTHER" id="PTHR11956:SF5">
    <property type="entry name" value="ARGININE--TRNA LIGASE, CYTOPLASMIC"/>
    <property type="match status" value="1"/>
</dbReference>
<comment type="caution">
    <text evidence="15">The sequence shown here is derived from an EMBL/GenBank/DDBJ whole genome shotgun (WGS) entry which is preliminary data.</text>
</comment>
<comment type="catalytic activity">
    <reaction evidence="10 11">
        <text>tRNA(Arg) + L-arginine + ATP = L-arginyl-tRNA(Arg) + AMP + diphosphate</text>
        <dbReference type="Rhea" id="RHEA:20301"/>
        <dbReference type="Rhea" id="RHEA-COMP:9658"/>
        <dbReference type="Rhea" id="RHEA-COMP:9673"/>
        <dbReference type="ChEBI" id="CHEBI:30616"/>
        <dbReference type="ChEBI" id="CHEBI:32682"/>
        <dbReference type="ChEBI" id="CHEBI:33019"/>
        <dbReference type="ChEBI" id="CHEBI:78442"/>
        <dbReference type="ChEBI" id="CHEBI:78513"/>
        <dbReference type="ChEBI" id="CHEBI:456215"/>
        <dbReference type="EC" id="6.1.1.19"/>
    </reaction>
</comment>
<dbReference type="InterPro" id="IPR036695">
    <property type="entry name" value="Arg-tRNA-synth_N_sf"/>
</dbReference>
<dbReference type="Pfam" id="PF05746">
    <property type="entry name" value="DALR_1"/>
    <property type="match status" value="1"/>
</dbReference>
<dbReference type="InterPro" id="IPR014729">
    <property type="entry name" value="Rossmann-like_a/b/a_fold"/>
</dbReference>
<evidence type="ECO:0000256" key="2">
    <source>
        <dbReference type="ARBA" id="ARBA00005594"/>
    </source>
</evidence>
<evidence type="ECO:0000256" key="11">
    <source>
        <dbReference type="HAMAP-Rule" id="MF_00123"/>
    </source>
</evidence>
<evidence type="ECO:0000256" key="6">
    <source>
        <dbReference type="ARBA" id="ARBA00022741"/>
    </source>
</evidence>
<dbReference type="PROSITE" id="PS00178">
    <property type="entry name" value="AA_TRNA_LIGASE_I"/>
    <property type="match status" value="1"/>
</dbReference>
<proteinExistence type="inferred from homology"/>
<dbReference type="FunFam" id="3.30.1360.70:FF:000003">
    <property type="entry name" value="Arginine--tRNA ligase"/>
    <property type="match status" value="1"/>
</dbReference>
<evidence type="ECO:0000256" key="5">
    <source>
        <dbReference type="ARBA" id="ARBA00022598"/>
    </source>
</evidence>
<gene>
    <name evidence="11" type="primary">argS</name>
    <name evidence="15" type="ORF">IAD49_00935</name>
</gene>
<dbReference type="SUPFAM" id="SSF52374">
    <property type="entry name" value="Nucleotidylyl transferase"/>
    <property type="match status" value="1"/>
</dbReference>
<comment type="similarity">
    <text evidence="2 11 12">Belongs to the class-I aminoacyl-tRNA synthetase family.</text>
</comment>
<evidence type="ECO:0000256" key="1">
    <source>
        <dbReference type="ARBA" id="ARBA00004496"/>
    </source>
</evidence>
<dbReference type="SUPFAM" id="SSF47323">
    <property type="entry name" value="Anticodon-binding domain of a subclass of class I aminoacyl-tRNA synthetases"/>
    <property type="match status" value="1"/>
</dbReference>
<dbReference type="NCBIfam" id="TIGR00456">
    <property type="entry name" value="argS"/>
    <property type="match status" value="1"/>
</dbReference>
<name>A0A9D1HTK7_9BACT</name>
<dbReference type="Gene3D" id="1.10.730.10">
    <property type="entry name" value="Isoleucyl-tRNA Synthetase, Domain 1"/>
    <property type="match status" value="1"/>
</dbReference>
<dbReference type="SMART" id="SM00836">
    <property type="entry name" value="DALR_1"/>
    <property type="match status" value="1"/>
</dbReference>
<evidence type="ECO:0000256" key="10">
    <source>
        <dbReference type="ARBA" id="ARBA00049339"/>
    </source>
</evidence>
<dbReference type="GO" id="GO:0006420">
    <property type="term" value="P:arginyl-tRNA aminoacylation"/>
    <property type="evidence" value="ECO:0007669"/>
    <property type="project" value="UniProtKB-UniRule"/>
</dbReference>
<keyword evidence="4 11" id="KW-0963">Cytoplasm</keyword>
<dbReference type="AlphaFoldDB" id="A0A9D1HTK7"/>
<keyword evidence="6 11" id="KW-0547">Nucleotide-binding</keyword>
<dbReference type="GO" id="GO:0004814">
    <property type="term" value="F:arginine-tRNA ligase activity"/>
    <property type="evidence" value="ECO:0007669"/>
    <property type="project" value="UniProtKB-UniRule"/>
</dbReference>
<dbReference type="Gene3D" id="3.40.50.620">
    <property type="entry name" value="HUPs"/>
    <property type="match status" value="1"/>
</dbReference>
<dbReference type="Pfam" id="PF00750">
    <property type="entry name" value="tRNA-synt_1d"/>
    <property type="match status" value="1"/>
</dbReference>
<dbReference type="SMART" id="SM01016">
    <property type="entry name" value="Arg_tRNA_synt_N"/>
    <property type="match status" value="1"/>
</dbReference>
<dbReference type="InterPro" id="IPR009080">
    <property type="entry name" value="tRNAsynth_Ia_anticodon-bd"/>
</dbReference>
<dbReference type="Gene3D" id="3.30.1360.70">
    <property type="entry name" value="Arginyl tRNA synthetase N-terminal domain"/>
    <property type="match status" value="1"/>
</dbReference>
<sequence length="536" mass="61358">MKEKLKELIGTVLEKNQIDFDLNEIVVEVPKDNSHGDYATNVAMQLARTLKKNPREIANLLITDLHNDDIEKVEIAGPGFINFYIKNDYLYENINTVLEKKENYGSSNVGNRKKVNIEYVSANPTGILHLGHARGASYGDSLSRIMSFANYDVTREYYINDAGNQIVNLQNSIQARYEGLCGREEKMPEDGYYGKEIIDIARELKEELGEDITDIKVFRKKGLDYLLGKIKEHLKNFRVEFDVWTSEQSIYDSGELEKTYHKLVDAGYTYEKDGAVFLKTTLYGDEKDRVLIKKDKTNTYLLPDIAYHKNKYDRGFDELINVFGADHHGYVPRLKASIAMLGNDPDKLDVEILQMVRLVRGKEEIKMSKRTGNAVTIADLVEEVGLDATRYFFSSRSLDTQLDFDMELATKQSNENPVYYIEYAYARISSILKEYSHAVESLDHYETLTSEYVKNLLAKIYEFTDTVKLSAEKRSPHIIANYAYDLAGLFHTFYAHEKVLTNDETSTKERINLIAATAITIQNALRLIGVATREKM</sequence>
<keyword evidence="5 11" id="KW-0436">Ligase</keyword>
<evidence type="ECO:0000259" key="14">
    <source>
        <dbReference type="SMART" id="SM01016"/>
    </source>
</evidence>
<evidence type="ECO:0000313" key="16">
    <source>
        <dbReference type="Proteomes" id="UP000824087"/>
    </source>
</evidence>
<dbReference type="SUPFAM" id="SSF55190">
    <property type="entry name" value="Arginyl-tRNA synthetase (ArgRS), N-terminal 'additional' domain"/>
    <property type="match status" value="1"/>
</dbReference>
<comment type="subunit">
    <text evidence="3 11">Monomer.</text>
</comment>
<feature type="domain" description="Arginyl tRNA synthetase N-terminal" evidence="14">
    <location>
        <begin position="3"/>
        <end position="85"/>
    </location>
</feature>
<evidence type="ECO:0000256" key="7">
    <source>
        <dbReference type="ARBA" id="ARBA00022840"/>
    </source>
</evidence>
<dbReference type="GO" id="GO:0005737">
    <property type="term" value="C:cytoplasm"/>
    <property type="evidence" value="ECO:0007669"/>
    <property type="project" value="UniProtKB-SubCell"/>
</dbReference>
<dbReference type="InterPro" id="IPR008909">
    <property type="entry name" value="DALR_anticod-bd"/>
</dbReference>
<dbReference type="InterPro" id="IPR005148">
    <property type="entry name" value="Arg-tRNA-synth_N"/>
</dbReference>
<keyword evidence="9 11" id="KW-0030">Aminoacyl-tRNA synthetase</keyword>
<dbReference type="PANTHER" id="PTHR11956">
    <property type="entry name" value="ARGINYL-TRNA SYNTHETASE"/>
    <property type="match status" value="1"/>
</dbReference>
<reference evidence="15" key="1">
    <citation type="submission" date="2020-10" db="EMBL/GenBank/DDBJ databases">
        <authorList>
            <person name="Gilroy R."/>
        </authorList>
    </citation>
    <scope>NUCLEOTIDE SEQUENCE</scope>
    <source>
        <strain evidence="15">CHK197-8231</strain>
    </source>
</reference>
<evidence type="ECO:0000256" key="8">
    <source>
        <dbReference type="ARBA" id="ARBA00022917"/>
    </source>
</evidence>
<dbReference type="GO" id="GO:0005524">
    <property type="term" value="F:ATP binding"/>
    <property type="evidence" value="ECO:0007669"/>
    <property type="project" value="UniProtKB-UniRule"/>
</dbReference>
<dbReference type="FunFam" id="1.10.730.10:FF:000008">
    <property type="entry name" value="Arginine--tRNA ligase"/>
    <property type="match status" value="1"/>
</dbReference>
<feature type="domain" description="DALR anticodon binding" evidence="13">
    <location>
        <begin position="421"/>
        <end position="536"/>
    </location>
</feature>
<dbReference type="Pfam" id="PF03485">
    <property type="entry name" value="Arg_tRNA_synt_N"/>
    <property type="match status" value="1"/>
</dbReference>
<dbReference type="InterPro" id="IPR001412">
    <property type="entry name" value="aa-tRNA-synth_I_CS"/>
</dbReference>
<dbReference type="HAMAP" id="MF_00123">
    <property type="entry name" value="Arg_tRNA_synth"/>
    <property type="match status" value="1"/>
</dbReference>
<accession>A0A9D1HTK7</accession>
<evidence type="ECO:0000256" key="9">
    <source>
        <dbReference type="ARBA" id="ARBA00023146"/>
    </source>
</evidence>
<reference evidence="15" key="2">
    <citation type="journal article" date="2021" name="PeerJ">
        <title>Extensive microbial diversity within the chicken gut microbiome revealed by metagenomics and culture.</title>
        <authorList>
            <person name="Gilroy R."/>
            <person name="Ravi A."/>
            <person name="Getino M."/>
            <person name="Pursley I."/>
            <person name="Horton D.L."/>
            <person name="Alikhan N.F."/>
            <person name="Baker D."/>
            <person name="Gharbi K."/>
            <person name="Hall N."/>
            <person name="Watson M."/>
            <person name="Adriaenssens E.M."/>
            <person name="Foster-Nyarko E."/>
            <person name="Jarju S."/>
            <person name="Secka A."/>
            <person name="Antonio M."/>
            <person name="Oren A."/>
            <person name="Chaudhuri R.R."/>
            <person name="La Ragione R."/>
            <person name="Hildebrand F."/>
            <person name="Pallen M.J."/>
        </authorList>
    </citation>
    <scope>NUCLEOTIDE SEQUENCE</scope>
    <source>
        <strain evidence="15">CHK197-8231</strain>
    </source>
</reference>
<evidence type="ECO:0000313" key="15">
    <source>
        <dbReference type="EMBL" id="HIU22124.1"/>
    </source>
</evidence>
<evidence type="ECO:0000256" key="4">
    <source>
        <dbReference type="ARBA" id="ARBA00022490"/>
    </source>
</evidence>
<dbReference type="PRINTS" id="PR01038">
    <property type="entry name" value="TRNASYNTHARG"/>
</dbReference>
<dbReference type="CDD" id="cd00671">
    <property type="entry name" value="ArgRS_core"/>
    <property type="match status" value="1"/>
</dbReference>
<keyword evidence="8 11" id="KW-0648">Protein biosynthesis</keyword>
<evidence type="ECO:0000259" key="13">
    <source>
        <dbReference type="SMART" id="SM00836"/>
    </source>
</evidence>
<protein>
    <recommendedName>
        <fullName evidence="11">Arginine--tRNA ligase</fullName>
        <ecNumber evidence="11">6.1.1.19</ecNumber>
    </recommendedName>
    <alternativeName>
        <fullName evidence="11">Arginyl-tRNA synthetase</fullName>
        <shortName evidence="11">ArgRS</shortName>
    </alternativeName>
</protein>
<dbReference type="EC" id="6.1.1.19" evidence="11"/>
<evidence type="ECO:0000256" key="3">
    <source>
        <dbReference type="ARBA" id="ARBA00011245"/>
    </source>
</evidence>
<dbReference type="FunFam" id="3.40.50.620:FF:000062">
    <property type="entry name" value="Arginine--tRNA ligase"/>
    <property type="match status" value="1"/>
</dbReference>
<dbReference type="InterPro" id="IPR001278">
    <property type="entry name" value="Arg-tRNA-ligase"/>
</dbReference>
<dbReference type="InterPro" id="IPR035684">
    <property type="entry name" value="ArgRS_core"/>
</dbReference>